<dbReference type="Gramene" id="PNW86241">
    <property type="protein sequence ID" value="PNW86241"/>
    <property type="gene ID" value="CHLRE_02g078450v5"/>
</dbReference>
<feature type="compositionally biased region" description="Polar residues" evidence="1">
    <location>
        <begin position="185"/>
        <end position="196"/>
    </location>
</feature>
<keyword evidence="4" id="KW-1185">Reference proteome</keyword>
<dbReference type="RefSeq" id="XP_042926827.1">
    <property type="nucleotide sequence ID" value="XM_043059193.1"/>
</dbReference>
<feature type="compositionally biased region" description="Gly residues" evidence="1">
    <location>
        <begin position="78"/>
        <end position="88"/>
    </location>
</feature>
<organism evidence="3 4">
    <name type="scientific">Chlamydomonas reinhardtii</name>
    <name type="common">Chlamydomonas smithii</name>
    <dbReference type="NCBI Taxonomy" id="3055"/>
    <lineage>
        <taxon>Eukaryota</taxon>
        <taxon>Viridiplantae</taxon>
        <taxon>Chlorophyta</taxon>
        <taxon>core chlorophytes</taxon>
        <taxon>Chlorophyceae</taxon>
        <taxon>CS clade</taxon>
        <taxon>Chlamydomonadales</taxon>
        <taxon>Chlamydomonadaceae</taxon>
        <taxon>Chlamydomonas</taxon>
    </lineage>
</organism>
<accession>A0A2K3E0E1</accession>
<keyword evidence="2" id="KW-0812">Transmembrane</keyword>
<dbReference type="Proteomes" id="UP000006906">
    <property type="component" value="Chromosome 2"/>
</dbReference>
<dbReference type="OrthoDB" id="549774at2759"/>
<dbReference type="GO" id="GO:0030041">
    <property type="term" value="P:actin filament polymerization"/>
    <property type="evidence" value="ECO:0000318"/>
    <property type="project" value="GO_Central"/>
</dbReference>
<evidence type="ECO:0000256" key="2">
    <source>
        <dbReference type="SAM" id="Phobius"/>
    </source>
</evidence>
<feature type="region of interest" description="Disordered" evidence="1">
    <location>
        <begin position="161"/>
        <end position="196"/>
    </location>
</feature>
<evidence type="ECO:0000313" key="4">
    <source>
        <dbReference type="Proteomes" id="UP000006906"/>
    </source>
</evidence>
<protein>
    <submittedName>
        <fullName evidence="3">Uncharacterized protein</fullName>
    </submittedName>
</protein>
<keyword evidence="2" id="KW-0472">Membrane</keyword>
<feature type="compositionally biased region" description="Low complexity" evidence="1">
    <location>
        <begin position="163"/>
        <end position="180"/>
    </location>
</feature>
<feature type="transmembrane region" description="Helical" evidence="2">
    <location>
        <begin position="561"/>
        <end position="588"/>
    </location>
</feature>
<feature type="region of interest" description="Disordered" evidence="1">
    <location>
        <begin position="63"/>
        <end position="95"/>
    </location>
</feature>
<dbReference type="GO" id="GO:0005884">
    <property type="term" value="C:actin filament"/>
    <property type="evidence" value="ECO:0000318"/>
    <property type="project" value="GO_Central"/>
</dbReference>
<dbReference type="AlphaFoldDB" id="A0A2K3E0E1"/>
<reference evidence="3 4" key="1">
    <citation type="journal article" date="2007" name="Science">
        <title>The Chlamydomonas genome reveals the evolution of key animal and plant functions.</title>
        <authorList>
            <person name="Merchant S.S."/>
            <person name="Prochnik S.E."/>
            <person name="Vallon O."/>
            <person name="Harris E.H."/>
            <person name="Karpowicz S.J."/>
            <person name="Witman G.B."/>
            <person name="Terry A."/>
            <person name="Salamov A."/>
            <person name="Fritz-Laylin L.K."/>
            <person name="Marechal-Drouard L."/>
            <person name="Marshall W.F."/>
            <person name="Qu L.H."/>
            <person name="Nelson D.R."/>
            <person name="Sanderfoot A.A."/>
            <person name="Spalding M.H."/>
            <person name="Kapitonov V.V."/>
            <person name="Ren Q."/>
            <person name="Ferris P."/>
            <person name="Lindquist E."/>
            <person name="Shapiro H."/>
            <person name="Lucas S.M."/>
            <person name="Grimwood J."/>
            <person name="Schmutz J."/>
            <person name="Cardol P."/>
            <person name="Cerutti H."/>
            <person name="Chanfreau G."/>
            <person name="Chen C.L."/>
            <person name="Cognat V."/>
            <person name="Croft M.T."/>
            <person name="Dent R."/>
            <person name="Dutcher S."/>
            <person name="Fernandez E."/>
            <person name="Fukuzawa H."/>
            <person name="Gonzalez-Ballester D."/>
            <person name="Gonzalez-Halphen D."/>
            <person name="Hallmann A."/>
            <person name="Hanikenne M."/>
            <person name="Hippler M."/>
            <person name="Inwood W."/>
            <person name="Jabbari K."/>
            <person name="Kalanon M."/>
            <person name="Kuras R."/>
            <person name="Lefebvre P.A."/>
            <person name="Lemaire S.D."/>
            <person name="Lobanov A.V."/>
            <person name="Lohr M."/>
            <person name="Manuell A."/>
            <person name="Meier I."/>
            <person name="Mets L."/>
            <person name="Mittag M."/>
            <person name="Mittelmeier T."/>
            <person name="Moroney J.V."/>
            <person name="Moseley J."/>
            <person name="Napoli C."/>
            <person name="Nedelcu A.M."/>
            <person name="Niyogi K."/>
            <person name="Novoselov S.V."/>
            <person name="Paulsen I.T."/>
            <person name="Pazour G."/>
            <person name="Purton S."/>
            <person name="Ral J.P."/>
            <person name="Riano-Pachon D.M."/>
            <person name="Riekhof W."/>
            <person name="Rymarquis L."/>
            <person name="Schroda M."/>
            <person name="Stern D."/>
            <person name="Umen J."/>
            <person name="Willows R."/>
            <person name="Wilson N."/>
            <person name="Zimmer S.L."/>
            <person name="Allmer J."/>
            <person name="Balk J."/>
            <person name="Bisova K."/>
            <person name="Chen C.J."/>
            <person name="Elias M."/>
            <person name="Gendler K."/>
            <person name="Hauser C."/>
            <person name="Lamb M.R."/>
            <person name="Ledford H."/>
            <person name="Long J.C."/>
            <person name="Minagawa J."/>
            <person name="Page M.D."/>
            <person name="Pan J."/>
            <person name="Pootakham W."/>
            <person name="Roje S."/>
            <person name="Rose A."/>
            <person name="Stahlberg E."/>
            <person name="Terauchi A.M."/>
            <person name="Yang P."/>
            <person name="Ball S."/>
            <person name="Bowler C."/>
            <person name="Dieckmann C.L."/>
            <person name="Gladyshev V.N."/>
            <person name="Green P."/>
            <person name="Jorgensen R."/>
            <person name="Mayfield S."/>
            <person name="Mueller-Roeber B."/>
            <person name="Rajamani S."/>
            <person name="Sayre R.T."/>
            <person name="Brokstein P."/>
            <person name="Dubchak I."/>
            <person name="Goodstein D."/>
            <person name="Hornick L."/>
            <person name="Huang Y.W."/>
            <person name="Jhaveri J."/>
            <person name="Luo Y."/>
            <person name="Martinez D."/>
            <person name="Ngau W.C."/>
            <person name="Otillar B."/>
            <person name="Poliakov A."/>
            <person name="Porter A."/>
            <person name="Szajkowski L."/>
            <person name="Werner G."/>
            <person name="Zhou K."/>
            <person name="Grigoriev I.V."/>
            <person name="Rokhsar D.S."/>
            <person name="Grossman A.R."/>
        </authorList>
    </citation>
    <scope>NUCLEOTIDE SEQUENCE [LARGE SCALE GENOMIC DNA]</scope>
    <source>
        <strain evidence="4">CC-503</strain>
    </source>
</reference>
<evidence type="ECO:0000256" key="1">
    <source>
        <dbReference type="SAM" id="MobiDB-lite"/>
    </source>
</evidence>
<evidence type="ECO:0000313" key="3">
    <source>
        <dbReference type="EMBL" id="PNW86241.1"/>
    </source>
</evidence>
<name>A0A2K3E0E1_CHLRE</name>
<feature type="compositionally biased region" description="Gly residues" evidence="1">
    <location>
        <begin position="675"/>
        <end position="712"/>
    </location>
</feature>
<gene>
    <name evidence="3" type="ORF">CHLRE_02g078450v5</name>
</gene>
<dbReference type="EMBL" id="CM008963">
    <property type="protein sequence ID" value="PNW86241.1"/>
    <property type="molecule type" value="Genomic_DNA"/>
</dbReference>
<feature type="region of interest" description="Disordered" evidence="1">
    <location>
        <begin position="671"/>
        <end position="725"/>
    </location>
</feature>
<dbReference type="GeneID" id="66052242"/>
<feature type="compositionally biased region" description="Pro residues" evidence="1">
    <location>
        <begin position="401"/>
        <end position="419"/>
    </location>
</feature>
<sequence length="725" mass="71152">MPTPAAALEAQSEVQHVGDCPHASCVEADTRTFATPVDTAAVSTLADVDGALADVPACCSASGNQDTAADNVEDGEGAGEGLIAGGGQQQQQEEQLEQAPYLLTEPVDVSTASDALAAAFSDGGTSVDAQVTAGAYATAASAAFGTLTAATAAGTAGKREAGARASAGSEAGASSSSEASHLVSPASTSVTADGNSNDADVAADAATARRALAATYPSLVANGSASATFPSAAFGAWCAADVACAAAGSLNLTLLHSTDAASVAAITSGVLNWPSPLSAAAGSGVVVTGQALVSGVVELQLEAYAAKKDMPICSTSSGTGSCSAQLVIPLVSGAVDVTKSTACIRLEPTILGTGYQAVGYPTGGTDGTAVVGIITNNALRCNTTKFGKHVVMQYKQTSAVPPSPPASAPPPPPAPPPPLNATGAVLTSEVELKVAVVVGVSFDELKANNDTLTQLKTSLEGSLASSLDSQVPALLLLSRGLASASSGTITRISRYAGAQTTAVTVDFAVRVPAGATEAQITALMSLLTTNTTAIFAGSVYTSKFMGPAAVTRVVAEDGGSIGVGAAVGIALGCLAGLVLLLGGGYALYRYRAYQALLPKRPDGDWDEYGVAVVQPRKDKDRDRAARREQRVKPSAVVPLESEAAAVVPPPWAGANAPTAVDPAAAAMAQGQVQQGPGGMAGAGGGNAAAAGGGGVGASGAAGRVSEGGGGPGLKSEADLKAAWGY</sequence>
<dbReference type="InParanoid" id="A0A2K3E0E1"/>
<feature type="region of interest" description="Disordered" evidence="1">
    <location>
        <begin position="397"/>
        <end position="422"/>
    </location>
</feature>
<proteinExistence type="predicted"/>
<dbReference type="KEGG" id="cre:CHLRE_02g078450v5"/>
<keyword evidence="2" id="KW-1133">Transmembrane helix</keyword>
<dbReference type="ExpressionAtlas" id="A0A2K3E0E1">
    <property type="expression patterns" value="baseline"/>
</dbReference>